<accession>A0A2N7S020</accession>
<organism evidence="2 3">
    <name type="scientific">Glutamicibacter arilaitensis</name>
    <dbReference type="NCBI Taxonomy" id="256701"/>
    <lineage>
        <taxon>Bacteria</taxon>
        <taxon>Bacillati</taxon>
        <taxon>Actinomycetota</taxon>
        <taxon>Actinomycetes</taxon>
        <taxon>Micrococcales</taxon>
        <taxon>Micrococcaceae</taxon>
        <taxon>Glutamicibacter</taxon>
    </lineage>
</organism>
<proteinExistence type="predicted"/>
<feature type="compositionally biased region" description="Basic residues" evidence="1">
    <location>
        <begin position="1"/>
        <end position="18"/>
    </location>
</feature>
<evidence type="ECO:0000313" key="2">
    <source>
        <dbReference type="EMBL" id="PMQ19480.1"/>
    </source>
</evidence>
<comment type="caution">
    <text evidence="2">The sequence shown here is derived from an EMBL/GenBank/DDBJ whole genome shotgun (WGS) entry which is preliminary data.</text>
</comment>
<gene>
    <name evidence="2" type="ORF">CIK84_12400</name>
</gene>
<dbReference type="AlphaFoldDB" id="A0A2N7S020"/>
<protein>
    <submittedName>
        <fullName evidence="2">Uncharacterized protein</fullName>
    </submittedName>
</protein>
<evidence type="ECO:0000313" key="3">
    <source>
        <dbReference type="Proteomes" id="UP000235739"/>
    </source>
</evidence>
<dbReference type="Proteomes" id="UP000235739">
    <property type="component" value="Unassembled WGS sequence"/>
</dbReference>
<name>A0A2N7S020_9MICC</name>
<evidence type="ECO:0000256" key="1">
    <source>
        <dbReference type="SAM" id="MobiDB-lite"/>
    </source>
</evidence>
<dbReference type="RefSeq" id="WP_102598658.1">
    <property type="nucleotide sequence ID" value="NZ_JABUYH010000057.1"/>
</dbReference>
<feature type="region of interest" description="Disordered" evidence="1">
    <location>
        <begin position="1"/>
        <end position="28"/>
    </location>
</feature>
<reference evidence="2 3" key="1">
    <citation type="journal article" date="2017" name="Elife">
        <title>Extensive horizontal gene transfer in cheese-associated bacteria.</title>
        <authorList>
            <person name="Bonham K.S."/>
            <person name="Wolfe B.E."/>
            <person name="Dutton R.J."/>
        </authorList>
    </citation>
    <scope>NUCLEOTIDE SEQUENCE [LARGE SCALE GENOMIC DNA]</scope>
    <source>
        <strain evidence="2 3">JB182</strain>
    </source>
</reference>
<sequence length="401" mass="43104">MASRKPAKKKPAQGHPARRSGASNVPFESEVRQALQPFKSSLFRHFHEEGQAASETRAALEGLTTLLTVHAQLRKSVDVKTLDPSILGEQLGHLTSLGKEVSEASAAILKHYLTFLGTTANFGGSVDDFKQTFEFLSRMAGDSPIVAPYLEDEEANGILESMPFVFAARELISWVGDGKPTTPAGVLTGATLQDAAGALGLFVKVDESAEVPQEPEWEPEDGTVVPSLADIPRLSAYWDALIGTAMLRYQAPNATPTESLSDALLASSGQGARLVKELIAEVLYSHILINTLQKPGKAQIAEMVAGVLSNAASSTPPRTEFALQVPSEDDLPAEQHHLIASLEEVVPQVESLLRVFEREGLVEINEEITVPVALRSSLERALTKVSDHVLNDSQQDSDSDA</sequence>
<dbReference type="EMBL" id="PNQX01000002">
    <property type="protein sequence ID" value="PMQ19480.1"/>
    <property type="molecule type" value="Genomic_DNA"/>
</dbReference>